<dbReference type="InterPro" id="IPR057670">
    <property type="entry name" value="SH3_retrovirus"/>
</dbReference>
<dbReference type="PANTHER" id="PTHR42648:SF28">
    <property type="entry name" value="TRANSPOSON-ENCODED PROTEIN WITH RIBONUCLEASE H-LIKE AND RETROVIRUS ZINC FINGER-LIKE DOMAINS"/>
    <property type="match status" value="1"/>
</dbReference>
<comment type="caution">
    <text evidence="7">The sequence shown here is derived from an EMBL/GenBank/DDBJ whole genome shotgun (WGS) entry which is preliminary data.</text>
</comment>
<accession>A0ABD2XKA6</accession>
<dbReference type="GO" id="GO:0042575">
    <property type="term" value="C:DNA polymerase complex"/>
    <property type="evidence" value="ECO:0007669"/>
    <property type="project" value="UniProtKB-ARBA"/>
</dbReference>
<evidence type="ECO:0000256" key="5">
    <source>
        <dbReference type="SAM" id="MobiDB-lite"/>
    </source>
</evidence>
<evidence type="ECO:0000256" key="2">
    <source>
        <dbReference type="ARBA" id="ARBA00022723"/>
    </source>
</evidence>
<dbReference type="GO" id="GO:0071897">
    <property type="term" value="P:DNA biosynthetic process"/>
    <property type="evidence" value="ECO:0007669"/>
    <property type="project" value="UniProtKB-ARBA"/>
</dbReference>
<evidence type="ECO:0000259" key="6">
    <source>
        <dbReference type="PROSITE" id="PS50994"/>
    </source>
</evidence>
<keyword evidence="1" id="KW-0645">Protease</keyword>
<dbReference type="Pfam" id="PF07727">
    <property type="entry name" value="RVT_2"/>
    <property type="match status" value="1"/>
</dbReference>
<keyword evidence="3" id="KW-0064">Aspartyl protease</keyword>
<sequence length="1319" mass="150780">MADSGVNKNEDYNRVSVRRLKSEDQWETWKWQIELCLHEQGLYDIVSGGRECPDAPKDAAAASTAYKTWQSDNARVARILGTALEEDAAMYVRKKNNAKEIWDTLKSVYEQSSLQRLYTLFDTFYEIQKDDATSIKKHATHLSNAFDDIIEELKKKDATATLPASILHHRIFKTLSHDYQFYRSTWYRIPETEQTTNLLDKENTSKKSTASSSNSERKEKRQCHYCKKTGHLIAVCQKRINAEKTSKGNSESDSRNNDYKPSTFLATSLTVNSDLVSSEAWISDSGATNHISANRQHFATYAPFPIPQRVETANMNIILAYGCGNVDVQVLVDNKWLNAQLTDVWYVPEVGHQLFSVRQATKYGNKVIYDSDGVEIQCDNKVVATGRLEGTVYIMNMRMCTRNAPVTVNVATTEDQLQGWHERLGHQDKRHVRKILSQQGILTKYKDATSFCDGCVLGKSHRKPFHTRQDRPQKVGELINSDVNGPMSTTSIEGYRYYVVFKDDYSRYTRIFFMREKSEVAKYLDIFLNECDNHNHKVKIFRSDGGGEFDCKRVREILQNRGIELNLTCPYTPEQNGVSEQSNRHVVELARSMLTVSKMSKSFWTHACETATFLINRTGKSPIELWSGKSFKSFDYLRIFGSDCYVNIPKQFRSKFDDKAVAGKFIGYLNEKDGYKIWVPSKNRVVNSRNVDFRPEKLCTNDSEIELYLNSTDEKEENHIKNDNSIAEEFLDALDDGGSTEEENSEEEEDKSESKIDIQATSQNTRPVRKIHTPKKLADYEVGYKISNVTNRKANSAWACMMEAVEQDIEPTNFHDAVNCSNSDNWIQAMQEEMQAFEENQTWKLIHPPAGKHVIDNRWVLRIKYKPDGTVDRYRARLVARGMLQRAEIDYEETFSPVARYDSIRALIAIVANERLTLGQFDIKSAFLYGKIDSEIYMTQPQGFDDGSGRVCRLNRSIYGLKQSPRCWNNRFNTFMEKNRFTRSTSDPCMYIRQENSEKLLVAIYVDDGLIAGSTQSAVDSFLKLLTSEFKITTGSLDSFLGMHIQKHKSGFAITQRTYAKKILERFGMSECNVAKTPVINQQFSTGENDTLDEKIPYRSAVGSLMYLCCATRPDIAFAVSRAARALSSPTHQDWIAVKRIFRYIKGTIDFGLCYTSSTKGLCAYTDADYAGDLKTRRSTNGFVAMIGHAAVSWTSQLQKSVALSTTEAEFVAASEGAKELVWLNRLMSEINSQEKHTPTLFVDNASAIKLVKNHEFHKRTKHIEVRYYYIRELYLKGDIRLEHVCSEEQLGDMFTKPLTSVKFNNMCSNIGLRECKIY</sequence>
<evidence type="ECO:0000256" key="4">
    <source>
        <dbReference type="ARBA" id="ARBA00022801"/>
    </source>
</evidence>
<keyword evidence="2" id="KW-0479">Metal-binding</keyword>
<feature type="region of interest" description="Disordered" evidence="5">
    <location>
        <begin position="736"/>
        <end position="767"/>
    </location>
</feature>
<dbReference type="Pfam" id="PF14223">
    <property type="entry name" value="Retrotran_gag_2"/>
    <property type="match status" value="1"/>
</dbReference>
<dbReference type="GO" id="GO:0004190">
    <property type="term" value="F:aspartic-type endopeptidase activity"/>
    <property type="evidence" value="ECO:0007669"/>
    <property type="project" value="UniProtKB-KW"/>
</dbReference>
<dbReference type="InterPro" id="IPR054722">
    <property type="entry name" value="PolX-like_BBD"/>
</dbReference>
<dbReference type="Pfam" id="PF22936">
    <property type="entry name" value="Pol_BBD"/>
    <property type="match status" value="1"/>
</dbReference>
<dbReference type="InterPro" id="IPR012337">
    <property type="entry name" value="RNaseH-like_sf"/>
</dbReference>
<dbReference type="PROSITE" id="PS50994">
    <property type="entry name" value="INTEGRASE"/>
    <property type="match status" value="1"/>
</dbReference>
<dbReference type="GO" id="GO:0006508">
    <property type="term" value="P:proteolysis"/>
    <property type="evidence" value="ECO:0007669"/>
    <property type="project" value="UniProtKB-KW"/>
</dbReference>
<dbReference type="SUPFAM" id="SSF56672">
    <property type="entry name" value="DNA/RNA polymerases"/>
    <property type="match status" value="1"/>
</dbReference>
<dbReference type="InterPro" id="IPR001584">
    <property type="entry name" value="Integrase_cat-core"/>
</dbReference>
<proteinExistence type="predicted"/>
<dbReference type="SUPFAM" id="SSF53098">
    <property type="entry name" value="Ribonuclease H-like"/>
    <property type="match status" value="1"/>
</dbReference>
<dbReference type="InterPro" id="IPR025724">
    <property type="entry name" value="GAG-pre-integrase_dom"/>
</dbReference>
<dbReference type="PANTHER" id="PTHR42648">
    <property type="entry name" value="TRANSPOSASE, PUTATIVE-RELATED"/>
    <property type="match status" value="1"/>
</dbReference>
<evidence type="ECO:0000313" key="8">
    <source>
        <dbReference type="Proteomes" id="UP001627154"/>
    </source>
</evidence>
<dbReference type="GO" id="GO:0046872">
    <property type="term" value="F:metal ion binding"/>
    <property type="evidence" value="ECO:0007669"/>
    <property type="project" value="UniProtKB-KW"/>
</dbReference>
<dbReference type="Pfam" id="PF00665">
    <property type="entry name" value="rve"/>
    <property type="match status" value="1"/>
</dbReference>
<keyword evidence="8" id="KW-1185">Reference proteome</keyword>
<dbReference type="InterPro" id="IPR036397">
    <property type="entry name" value="RNaseH_sf"/>
</dbReference>
<dbReference type="Proteomes" id="UP001627154">
    <property type="component" value="Unassembled WGS sequence"/>
</dbReference>
<feature type="compositionally biased region" description="Acidic residues" evidence="5">
    <location>
        <begin position="736"/>
        <end position="751"/>
    </location>
</feature>
<dbReference type="Pfam" id="PF25597">
    <property type="entry name" value="SH3_retrovirus"/>
    <property type="match status" value="1"/>
</dbReference>
<dbReference type="Gene3D" id="4.10.60.10">
    <property type="entry name" value="Zinc finger, CCHC-type"/>
    <property type="match status" value="1"/>
</dbReference>
<dbReference type="Gene3D" id="3.30.420.10">
    <property type="entry name" value="Ribonuclease H-like superfamily/Ribonuclease H"/>
    <property type="match status" value="1"/>
</dbReference>
<dbReference type="CDD" id="cd09272">
    <property type="entry name" value="RNase_HI_RT_Ty1"/>
    <property type="match status" value="1"/>
</dbReference>
<name>A0ABD2XKA6_9HYME</name>
<gene>
    <name evidence="7" type="ORF">TKK_002307</name>
</gene>
<dbReference type="InterPro" id="IPR039537">
    <property type="entry name" value="Retrotran_Ty1/copia-like"/>
</dbReference>
<dbReference type="InterPro" id="IPR013103">
    <property type="entry name" value="RVT_2"/>
</dbReference>
<reference evidence="7 8" key="1">
    <citation type="journal article" date="2024" name="bioRxiv">
        <title>A reference genome for Trichogramma kaykai: A tiny desert-dwelling parasitoid wasp with competing sex-ratio distorters.</title>
        <authorList>
            <person name="Culotta J."/>
            <person name="Lindsey A.R."/>
        </authorList>
    </citation>
    <scope>NUCLEOTIDE SEQUENCE [LARGE SCALE GENOMIC DNA]</scope>
    <source>
        <strain evidence="7 8">KSX58</strain>
    </source>
</reference>
<evidence type="ECO:0000256" key="3">
    <source>
        <dbReference type="ARBA" id="ARBA00022750"/>
    </source>
</evidence>
<evidence type="ECO:0000313" key="7">
    <source>
        <dbReference type="EMBL" id="KAL3405274.1"/>
    </source>
</evidence>
<feature type="domain" description="Integrase catalytic" evidence="6">
    <location>
        <begin position="468"/>
        <end position="630"/>
    </location>
</feature>
<organism evidence="7 8">
    <name type="scientific">Trichogramma kaykai</name>
    <dbReference type="NCBI Taxonomy" id="54128"/>
    <lineage>
        <taxon>Eukaryota</taxon>
        <taxon>Metazoa</taxon>
        <taxon>Ecdysozoa</taxon>
        <taxon>Arthropoda</taxon>
        <taxon>Hexapoda</taxon>
        <taxon>Insecta</taxon>
        <taxon>Pterygota</taxon>
        <taxon>Neoptera</taxon>
        <taxon>Endopterygota</taxon>
        <taxon>Hymenoptera</taxon>
        <taxon>Apocrita</taxon>
        <taxon>Proctotrupomorpha</taxon>
        <taxon>Chalcidoidea</taxon>
        <taxon>Trichogrammatidae</taxon>
        <taxon>Trichogramma</taxon>
    </lineage>
</organism>
<feature type="region of interest" description="Disordered" evidence="5">
    <location>
        <begin position="197"/>
        <end position="221"/>
    </location>
</feature>
<dbReference type="Pfam" id="PF13976">
    <property type="entry name" value="gag_pre-integrs"/>
    <property type="match status" value="1"/>
</dbReference>
<dbReference type="InterPro" id="IPR043502">
    <property type="entry name" value="DNA/RNA_pol_sf"/>
</dbReference>
<protein>
    <recommendedName>
        <fullName evidence="6">Integrase catalytic domain-containing protein</fullName>
    </recommendedName>
</protein>
<dbReference type="EMBL" id="JBJJXI010000021">
    <property type="protein sequence ID" value="KAL3405274.1"/>
    <property type="molecule type" value="Genomic_DNA"/>
</dbReference>
<evidence type="ECO:0000256" key="1">
    <source>
        <dbReference type="ARBA" id="ARBA00022670"/>
    </source>
</evidence>
<keyword evidence="4" id="KW-0378">Hydrolase</keyword>